<dbReference type="Pfam" id="PF13408">
    <property type="entry name" value="Zn_ribbon_recom"/>
    <property type="match status" value="1"/>
</dbReference>
<dbReference type="SUPFAM" id="SSF53041">
    <property type="entry name" value="Resolvase-like"/>
    <property type="match status" value="1"/>
</dbReference>
<dbReference type="InterPro" id="IPR050639">
    <property type="entry name" value="SSR_resolvase"/>
</dbReference>
<dbReference type="Proteomes" id="UP000779049">
    <property type="component" value="Unassembled WGS sequence"/>
</dbReference>
<dbReference type="SMART" id="SM00857">
    <property type="entry name" value="Resolvase"/>
    <property type="match status" value="1"/>
</dbReference>
<feature type="region of interest" description="Disordered" evidence="1">
    <location>
        <begin position="528"/>
        <end position="562"/>
    </location>
</feature>
<proteinExistence type="predicted"/>
<evidence type="ECO:0000313" key="4">
    <source>
        <dbReference type="EMBL" id="MBY0758758.1"/>
    </source>
</evidence>
<dbReference type="EMBL" id="VIRV01000007">
    <property type="protein sequence ID" value="MBY0758758.1"/>
    <property type="molecule type" value="Genomic_DNA"/>
</dbReference>
<reference evidence="4 5" key="1">
    <citation type="journal article" date="2020" name="New Microbes New Infect">
        <title>Sellimonas caecigallum sp. nov., description and genome sequence of a new member of the Sellimonas genus isolated from the cecum of feral chicken.</title>
        <authorList>
            <person name="Wongkuna S."/>
            <person name="Ghimire S."/>
            <person name="Antony L."/>
            <person name="Chankhamhaengdecha S."/>
            <person name="Janvilisri T."/>
            <person name="Scaria J."/>
        </authorList>
    </citation>
    <scope>NUCLEOTIDE SEQUENCE [LARGE SCALE GENOMIC DNA]</scope>
    <source>
        <strain evidence="4 5">SW451</strain>
    </source>
</reference>
<evidence type="ECO:0000256" key="1">
    <source>
        <dbReference type="SAM" id="MobiDB-lite"/>
    </source>
</evidence>
<evidence type="ECO:0000313" key="5">
    <source>
        <dbReference type="Proteomes" id="UP000779049"/>
    </source>
</evidence>
<organism evidence="4 5">
    <name type="scientific">Sellimonas caecigallum</name>
    <dbReference type="NCBI Taxonomy" id="2592333"/>
    <lineage>
        <taxon>Bacteria</taxon>
        <taxon>Bacillati</taxon>
        <taxon>Bacillota</taxon>
        <taxon>Clostridia</taxon>
        <taxon>Lachnospirales</taxon>
        <taxon>Lachnospiraceae</taxon>
        <taxon>Sellimonas</taxon>
    </lineage>
</organism>
<feature type="domain" description="Resolvase/invertase-type recombinase catalytic" evidence="2">
    <location>
        <begin position="12"/>
        <end position="162"/>
    </location>
</feature>
<dbReference type="InterPro" id="IPR025827">
    <property type="entry name" value="Zn_ribbon_recom_dom"/>
</dbReference>
<keyword evidence="5" id="KW-1185">Reference proteome</keyword>
<dbReference type="Gene3D" id="3.40.50.1390">
    <property type="entry name" value="Resolvase, N-terminal catalytic domain"/>
    <property type="match status" value="1"/>
</dbReference>
<dbReference type="InterPro" id="IPR036162">
    <property type="entry name" value="Resolvase-like_N_sf"/>
</dbReference>
<dbReference type="RefSeq" id="WP_221919719.1">
    <property type="nucleotide sequence ID" value="NZ_CP173660.1"/>
</dbReference>
<gene>
    <name evidence="4" type="ORF">FLB61_06620</name>
</gene>
<feature type="compositionally biased region" description="Basic and acidic residues" evidence="1">
    <location>
        <begin position="541"/>
        <end position="562"/>
    </location>
</feature>
<name>A0ABS7L6R7_9FIRM</name>
<dbReference type="Pfam" id="PF07508">
    <property type="entry name" value="Recombinase"/>
    <property type="match status" value="1"/>
</dbReference>
<protein>
    <submittedName>
        <fullName evidence="4">Recombinase family protein</fullName>
    </submittedName>
</protein>
<dbReference type="InterPro" id="IPR006119">
    <property type="entry name" value="Resolv_N"/>
</dbReference>
<dbReference type="PANTHER" id="PTHR30461:SF23">
    <property type="entry name" value="DNA RECOMBINASE-RELATED"/>
    <property type="match status" value="1"/>
</dbReference>
<dbReference type="PROSITE" id="PS51737">
    <property type="entry name" value="RECOMBINASE_DNA_BIND"/>
    <property type="match status" value="1"/>
</dbReference>
<dbReference type="InterPro" id="IPR011109">
    <property type="entry name" value="DNA_bind_recombinase_dom"/>
</dbReference>
<feature type="domain" description="Recombinase" evidence="3">
    <location>
        <begin position="170"/>
        <end position="312"/>
    </location>
</feature>
<comment type="caution">
    <text evidence="4">The sequence shown here is derived from an EMBL/GenBank/DDBJ whole genome shotgun (WGS) entry which is preliminary data.</text>
</comment>
<evidence type="ECO:0000259" key="3">
    <source>
        <dbReference type="PROSITE" id="PS51737"/>
    </source>
</evidence>
<dbReference type="Pfam" id="PF00239">
    <property type="entry name" value="Resolvase"/>
    <property type="match status" value="1"/>
</dbReference>
<dbReference type="InterPro" id="IPR038109">
    <property type="entry name" value="DNA_bind_recomb_sf"/>
</dbReference>
<sequence>MKTKEKDKEKLPTAIYIRLSQEDGDKEESDSVGNQRKILTEYISRMDDMLLCGEYIDDGYTGTNFQRPGFQEMLFDMEKGRIRCVVVKDLSRFGRDYLDAGRYLERIFPEMGIRFVSVADGIDSARQSYDILLPIKNLFNEQYARDISNKIQATVKTKQRAGEFIGSFASYGYQKAPYNKNKLIIDPYAASVVQKIFSLYTGGMGKQSIAKQLNAEGILCPSEYKKVNGENYKNGNRLAGTSYWTYSTVNSVLRNELYIGNMVQGKKHQRMRGKQQVMDPEQWIRVSGTHEPIIEEEVWKKTQRLLSRRQREINLKEGRNIFAGMIKCGDCGRAMTKTCWTKADKMRVYSFCCGTYKRNGKAYCSPHILRMSILEKVILDDLQTIIRNVSDLKELVKRQRIFPVKPKKIAPVQAERLRKEKEHISCLKKGLYEDYKEGLLTRDEFLSYKETYRKKEENCQKQIECLKEAKRQGAQTDKQILDTPWLRQFLESKENICLDRDIIIEMVDEILVYEGNRIKIRYRFSGGSLTRESSYGTSKLQHMEEKTRERSGQEGSRKKIST</sequence>
<dbReference type="PANTHER" id="PTHR30461">
    <property type="entry name" value="DNA-INVERTASE FROM LAMBDOID PROPHAGE"/>
    <property type="match status" value="1"/>
</dbReference>
<dbReference type="PROSITE" id="PS51736">
    <property type="entry name" value="RECOMBINASES_3"/>
    <property type="match status" value="1"/>
</dbReference>
<evidence type="ECO:0000259" key="2">
    <source>
        <dbReference type="PROSITE" id="PS51736"/>
    </source>
</evidence>
<feature type="compositionally biased region" description="Polar residues" evidence="1">
    <location>
        <begin position="528"/>
        <end position="540"/>
    </location>
</feature>
<accession>A0ABS7L6R7</accession>
<dbReference type="Gene3D" id="3.90.1750.20">
    <property type="entry name" value="Putative Large Serine Recombinase, Chain B, Domain 2"/>
    <property type="match status" value="1"/>
</dbReference>